<organism evidence="2 3">
    <name type="scientific">Vitrella brassicaformis (strain CCMP3155)</name>
    <dbReference type="NCBI Taxonomy" id="1169540"/>
    <lineage>
        <taxon>Eukaryota</taxon>
        <taxon>Sar</taxon>
        <taxon>Alveolata</taxon>
        <taxon>Colpodellida</taxon>
        <taxon>Vitrellaceae</taxon>
        <taxon>Vitrella</taxon>
    </lineage>
</organism>
<gene>
    <name evidence="2" type="ORF">Vbra_7016</name>
</gene>
<evidence type="ECO:0000313" key="3">
    <source>
        <dbReference type="Proteomes" id="UP000041254"/>
    </source>
</evidence>
<proteinExistence type="predicted"/>
<dbReference type="STRING" id="1169540.A0A0G4ED31"/>
<dbReference type="Proteomes" id="UP000041254">
    <property type="component" value="Unassembled WGS sequence"/>
</dbReference>
<feature type="compositionally biased region" description="Gly residues" evidence="1">
    <location>
        <begin position="92"/>
        <end position="117"/>
    </location>
</feature>
<name>A0A0G4ED31_VITBC</name>
<dbReference type="AlphaFoldDB" id="A0A0G4ED31"/>
<evidence type="ECO:0000256" key="1">
    <source>
        <dbReference type="SAM" id="MobiDB-lite"/>
    </source>
</evidence>
<sequence>MSAAYPAGPTTAPGYLGPMPAFPMVTSTMPPAYGPGASYSTIDPVVSTTAPASMANHPQHIMGPMGDPSAFYLMASSPAPPLYAYPPSGAGGPHGGAGGDSSATGAGGEAGEAGGAAGTSAAAAGSAGSGAAHSYAPAFPTTGAYSYAMPFGVPSLPPTSTYYSYPPEVYSVGGPPPPPAKRAAPKKKICCCC</sequence>
<accession>A0A0G4ED31</accession>
<protein>
    <submittedName>
        <fullName evidence="2">Uncharacterized protein</fullName>
    </submittedName>
</protein>
<feature type="region of interest" description="Disordered" evidence="1">
    <location>
        <begin position="92"/>
        <end position="123"/>
    </location>
</feature>
<reference evidence="2 3" key="1">
    <citation type="submission" date="2014-11" db="EMBL/GenBank/DDBJ databases">
        <authorList>
            <person name="Zhu J."/>
            <person name="Qi W."/>
            <person name="Song R."/>
        </authorList>
    </citation>
    <scope>NUCLEOTIDE SEQUENCE [LARGE SCALE GENOMIC DNA]</scope>
</reference>
<dbReference type="EMBL" id="CDMY01000149">
    <property type="protein sequence ID" value="CEL93252.1"/>
    <property type="molecule type" value="Genomic_DNA"/>
</dbReference>
<dbReference type="VEuPathDB" id="CryptoDB:Vbra_7016"/>
<evidence type="ECO:0000313" key="2">
    <source>
        <dbReference type="EMBL" id="CEL93252.1"/>
    </source>
</evidence>
<dbReference type="InParanoid" id="A0A0G4ED31"/>
<keyword evidence="3" id="KW-1185">Reference proteome</keyword>